<dbReference type="InterPro" id="IPR051081">
    <property type="entry name" value="HTH_MetalResp_TranReg"/>
</dbReference>
<keyword evidence="1" id="KW-0059">Arsenical resistance</keyword>
<dbReference type="KEGG" id="seds:AAY24_10810"/>
<evidence type="ECO:0000256" key="1">
    <source>
        <dbReference type="ARBA" id="ARBA00022849"/>
    </source>
</evidence>
<feature type="domain" description="HTH arsR-type" evidence="5">
    <location>
        <begin position="1"/>
        <end position="91"/>
    </location>
</feature>
<dbReference type="GO" id="GO:0003677">
    <property type="term" value="F:DNA binding"/>
    <property type="evidence" value="ECO:0007669"/>
    <property type="project" value="UniProtKB-KW"/>
</dbReference>
<evidence type="ECO:0000256" key="4">
    <source>
        <dbReference type="ARBA" id="ARBA00023163"/>
    </source>
</evidence>
<dbReference type="OrthoDB" id="9793058at2"/>
<dbReference type="PRINTS" id="PR00778">
    <property type="entry name" value="HTHARSR"/>
</dbReference>
<evidence type="ECO:0000259" key="5">
    <source>
        <dbReference type="PROSITE" id="PS50987"/>
    </source>
</evidence>
<name>A0A0F7K1D4_9GAMM</name>
<dbReference type="CDD" id="cd00090">
    <property type="entry name" value="HTH_ARSR"/>
    <property type="match status" value="1"/>
</dbReference>
<dbReference type="Proteomes" id="UP000034410">
    <property type="component" value="Chromosome"/>
</dbReference>
<evidence type="ECO:0000313" key="6">
    <source>
        <dbReference type="EMBL" id="AKH20758.1"/>
    </source>
</evidence>
<dbReference type="RefSeq" id="WP_046859688.1">
    <property type="nucleotide sequence ID" value="NZ_CP011412.1"/>
</dbReference>
<dbReference type="EMBL" id="CP011412">
    <property type="protein sequence ID" value="AKH20758.1"/>
    <property type="molecule type" value="Genomic_DNA"/>
</dbReference>
<dbReference type="GO" id="GO:0003700">
    <property type="term" value="F:DNA-binding transcription factor activity"/>
    <property type="evidence" value="ECO:0007669"/>
    <property type="project" value="InterPro"/>
</dbReference>
<dbReference type="PATRIC" id="fig|1543721.4.peg.2241"/>
<keyword evidence="3" id="KW-0238">DNA-binding</keyword>
<keyword evidence="2" id="KW-0805">Transcription regulation</keyword>
<dbReference type="InterPro" id="IPR036388">
    <property type="entry name" value="WH-like_DNA-bd_sf"/>
</dbReference>
<organism evidence="6 7">
    <name type="scientific">Sedimenticola thiotaurini</name>
    <dbReference type="NCBI Taxonomy" id="1543721"/>
    <lineage>
        <taxon>Bacteria</taxon>
        <taxon>Pseudomonadati</taxon>
        <taxon>Pseudomonadota</taxon>
        <taxon>Gammaproteobacteria</taxon>
        <taxon>Chromatiales</taxon>
        <taxon>Sedimenticolaceae</taxon>
        <taxon>Sedimenticola</taxon>
    </lineage>
</organism>
<reference evidence="6 7" key="1">
    <citation type="journal article" date="2015" name="Genome Announc.">
        <title>Complete Genome Sequence of Sedimenticola thiotaurini Strain SIP-G1, a Polyphosphate- and Polyhydroxyalkanoate-Accumulating Sulfur-Oxidizing Gammaproteobacterium Isolated from Salt Marsh Sediments.</title>
        <authorList>
            <person name="Flood B.E."/>
            <person name="Jones D.S."/>
            <person name="Bailey J.V."/>
        </authorList>
    </citation>
    <scope>NUCLEOTIDE SEQUENCE [LARGE SCALE GENOMIC DNA]</scope>
    <source>
        <strain evidence="6 7">SIP-G1</strain>
    </source>
</reference>
<dbReference type="Gene3D" id="1.10.10.10">
    <property type="entry name" value="Winged helix-like DNA-binding domain superfamily/Winged helix DNA-binding domain"/>
    <property type="match status" value="1"/>
</dbReference>
<dbReference type="NCBIfam" id="NF033788">
    <property type="entry name" value="HTH_metalloreg"/>
    <property type="match status" value="1"/>
</dbReference>
<protein>
    <recommendedName>
        <fullName evidence="5">HTH arsR-type domain-containing protein</fullName>
    </recommendedName>
</protein>
<dbReference type="Pfam" id="PF01022">
    <property type="entry name" value="HTH_5"/>
    <property type="match status" value="1"/>
</dbReference>
<evidence type="ECO:0000313" key="7">
    <source>
        <dbReference type="Proteomes" id="UP000034410"/>
    </source>
</evidence>
<sequence length="112" mass="13224">MKISPHQLINAVHDQTRLRIIYLLNQYSELCVFDLVEGIDTNQPKVSRHLKVLRSAGIINNRRDGTWIYYRINPELPTWASRALNNLFDGCANYKPYTEDMQRLESILKRDY</sequence>
<evidence type="ECO:0000256" key="2">
    <source>
        <dbReference type="ARBA" id="ARBA00023015"/>
    </source>
</evidence>
<proteinExistence type="predicted"/>
<dbReference type="PANTHER" id="PTHR33154:SF18">
    <property type="entry name" value="ARSENICAL RESISTANCE OPERON REPRESSOR"/>
    <property type="match status" value="1"/>
</dbReference>
<dbReference type="GO" id="GO:0046685">
    <property type="term" value="P:response to arsenic-containing substance"/>
    <property type="evidence" value="ECO:0007669"/>
    <property type="project" value="UniProtKB-KW"/>
</dbReference>
<dbReference type="PANTHER" id="PTHR33154">
    <property type="entry name" value="TRANSCRIPTIONAL REGULATOR, ARSR FAMILY"/>
    <property type="match status" value="1"/>
</dbReference>
<dbReference type="InterPro" id="IPR011991">
    <property type="entry name" value="ArsR-like_HTH"/>
</dbReference>
<keyword evidence="4" id="KW-0804">Transcription</keyword>
<evidence type="ECO:0000256" key="3">
    <source>
        <dbReference type="ARBA" id="ARBA00023125"/>
    </source>
</evidence>
<dbReference type="PROSITE" id="PS50987">
    <property type="entry name" value="HTH_ARSR_2"/>
    <property type="match status" value="1"/>
</dbReference>
<gene>
    <name evidence="6" type="ORF">AAY24_10810</name>
</gene>
<dbReference type="InterPro" id="IPR036390">
    <property type="entry name" value="WH_DNA-bd_sf"/>
</dbReference>
<accession>A0A0F7K1D4</accession>
<dbReference type="SMART" id="SM00418">
    <property type="entry name" value="HTH_ARSR"/>
    <property type="match status" value="1"/>
</dbReference>
<dbReference type="InterPro" id="IPR001845">
    <property type="entry name" value="HTH_ArsR_DNA-bd_dom"/>
</dbReference>
<keyword evidence="7" id="KW-1185">Reference proteome</keyword>
<dbReference type="SUPFAM" id="SSF46785">
    <property type="entry name" value="Winged helix' DNA-binding domain"/>
    <property type="match status" value="1"/>
</dbReference>
<dbReference type="AlphaFoldDB" id="A0A0F7K1D4"/>